<evidence type="ECO:0000313" key="10">
    <source>
        <dbReference type="Proteomes" id="UP001059672"/>
    </source>
</evidence>
<dbReference type="Pfam" id="PF02696">
    <property type="entry name" value="SelO"/>
    <property type="match status" value="1"/>
</dbReference>
<comment type="catalytic activity">
    <reaction evidence="8">
        <text>L-seryl-[protein] + UTP = O-(5'-uridylyl)-L-seryl-[protein] + diphosphate</text>
        <dbReference type="Rhea" id="RHEA:64604"/>
        <dbReference type="Rhea" id="RHEA-COMP:9863"/>
        <dbReference type="Rhea" id="RHEA-COMP:16635"/>
        <dbReference type="ChEBI" id="CHEBI:29999"/>
        <dbReference type="ChEBI" id="CHEBI:33019"/>
        <dbReference type="ChEBI" id="CHEBI:46398"/>
        <dbReference type="ChEBI" id="CHEBI:156051"/>
    </reaction>
</comment>
<protein>
    <recommendedName>
        <fullName evidence="8">Protein nucleotidyltransferase YdiU</fullName>
        <ecNumber evidence="8">2.7.7.-</ecNumber>
    </recommendedName>
    <alternativeName>
        <fullName evidence="8">Protein adenylyltransferase YdiU</fullName>
        <ecNumber evidence="8">2.7.7.108</ecNumber>
    </alternativeName>
    <alternativeName>
        <fullName evidence="8">Protein uridylyltransferase YdiU</fullName>
        <ecNumber evidence="8">2.7.7.-</ecNumber>
    </alternativeName>
</protein>
<gene>
    <name evidence="8" type="primary">ydiU</name>
    <name evidence="8" type="synonym">selO</name>
    <name evidence="9" type="ORF">KDW96_09510</name>
</gene>
<evidence type="ECO:0000256" key="6">
    <source>
        <dbReference type="ARBA" id="ARBA00022840"/>
    </source>
</evidence>
<reference evidence="9" key="1">
    <citation type="submission" date="2021-04" db="EMBL/GenBank/DDBJ databases">
        <title>Oceanospirillales bacteria with DddD are important DMSP degraders in coastal seawater.</title>
        <authorList>
            <person name="Liu J."/>
        </authorList>
    </citation>
    <scope>NUCLEOTIDE SEQUENCE</scope>
    <source>
        <strain evidence="9">D13-4</strain>
    </source>
</reference>
<dbReference type="EC" id="2.7.7.-" evidence="8"/>
<keyword evidence="10" id="KW-1185">Reference proteome</keyword>
<evidence type="ECO:0000256" key="8">
    <source>
        <dbReference type="HAMAP-Rule" id="MF_00692"/>
    </source>
</evidence>
<keyword evidence="3 8" id="KW-0548">Nucleotidyltransferase</keyword>
<feature type="binding site" evidence="8">
    <location>
        <position position="176"/>
    </location>
    <ligand>
        <name>ATP</name>
        <dbReference type="ChEBI" id="CHEBI:30616"/>
    </ligand>
</feature>
<comment type="catalytic activity">
    <reaction evidence="8">
        <text>L-tyrosyl-[protein] + UTP = O-(5'-uridylyl)-L-tyrosyl-[protein] + diphosphate</text>
        <dbReference type="Rhea" id="RHEA:83887"/>
        <dbReference type="Rhea" id="RHEA-COMP:10136"/>
        <dbReference type="Rhea" id="RHEA-COMP:20238"/>
        <dbReference type="ChEBI" id="CHEBI:33019"/>
        <dbReference type="ChEBI" id="CHEBI:46398"/>
        <dbReference type="ChEBI" id="CHEBI:46858"/>
        <dbReference type="ChEBI" id="CHEBI:90602"/>
    </reaction>
</comment>
<feature type="binding site" evidence="8">
    <location>
        <position position="92"/>
    </location>
    <ligand>
        <name>ATP</name>
        <dbReference type="ChEBI" id="CHEBI:30616"/>
    </ligand>
</feature>
<comment type="catalytic activity">
    <reaction evidence="8">
        <text>L-histidyl-[protein] + UTP = N(tele)-(5'-uridylyl)-L-histidyl-[protein] + diphosphate</text>
        <dbReference type="Rhea" id="RHEA:83891"/>
        <dbReference type="Rhea" id="RHEA-COMP:9745"/>
        <dbReference type="Rhea" id="RHEA-COMP:20239"/>
        <dbReference type="ChEBI" id="CHEBI:29979"/>
        <dbReference type="ChEBI" id="CHEBI:33019"/>
        <dbReference type="ChEBI" id="CHEBI:46398"/>
        <dbReference type="ChEBI" id="CHEBI:233474"/>
    </reaction>
</comment>
<accession>A0ABY5HD30</accession>
<feature type="binding site" evidence="8">
    <location>
        <position position="90"/>
    </location>
    <ligand>
        <name>ATP</name>
        <dbReference type="ChEBI" id="CHEBI:30616"/>
    </ligand>
</feature>
<comment type="cofactor">
    <cofactor evidence="8">
        <name>Mg(2+)</name>
        <dbReference type="ChEBI" id="CHEBI:18420"/>
    </cofactor>
    <cofactor evidence="8">
        <name>Mn(2+)</name>
        <dbReference type="ChEBI" id="CHEBI:29035"/>
    </cofactor>
</comment>
<comment type="catalytic activity">
    <reaction evidence="8">
        <text>L-tyrosyl-[protein] + ATP = O-(5'-adenylyl)-L-tyrosyl-[protein] + diphosphate</text>
        <dbReference type="Rhea" id="RHEA:54288"/>
        <dbReference type="Rhea" id="RHEA-COMP:10136"/>
        <dbReference type="Rhea" id="RHEA-COMP:13846"/>
        <dbReference type="ChEBI" id="CHEBI:30616"/>
        <dbReference type="ChEBI" id="CHEBI:33019"/>
        <dbReference type="ChEBI" id="CHEBI:46858"/>
        <dbReference type="ChEBI" id="CHEBI:83624"/>
        <dbReference type="EC" id="2.7.7.108"/>
    </reaction>
</comment>
<keyword evidence="7 8" id="KW-0460">Magnesium</keyword>
<comment type="similarity">
    <text evidence="1 8">Belongs to the SELO family.</text>
</comment>
<keyword evidence="6 8" id="KW-0067">ATP-binding</keyword>
<dbReference type="Proteomes" id="UP001059672">
    <property type="component" value="Chromosome"/>
</dbReference>
<feature type="binding site" evidence="8">
    <location>
        <position position="253"/>
    </location>
    <ligand>
        <name>Mg(2+)</name>
        <dbReference type="ChEBI" id="CHEBI:18420"/>
    </ligand>
</feature>
<feature type="binding site" evidence="8">
    <location>
        <position position="93"/>
    </location>
    <ligand>
        <name>ATP</name>
        <dbReference type="ChEBI" id="CHEBI:30616"/>
    </ligand>
</feature>
<feature type="binding site" evidence="8">
    <location>
        <position position="113"/>
    </location>
    <ligand>
        <name>ATP</name>
        <dbReference type="ChEBI" id="CHEBI:30616"/>
    </ligand>
</feature>
<evidence type="ECO:0000256" key="5">
    <source>
        <dbReference type="ARBA" id="ARBA00022741"/>
    </source>
</evidence>
<name>A0ABY5HD30_9PSED</name>
<feature type="binding site" evidence="8">
    <location>
        <position position="262"/>
    </location>
    <ligand>
        <name>ATP</name>
        <dbReference type="ChEBI" id="CHEBI:30616"/>
    </ligand>
</feature>
<dbReference type="HAMAP" id="MF_00692">
    <property type="entry name" value="SelO"/>
    <property type="match status" value="1"/>
</dbReference>
<dbReference type="PANTHER" id="PTHR32057">
    <property type="entry name" value="PROTEIN ADENYLYLTRANSFERASE SELO, MITOCHONDRIAL"/>
    <property type="match status" value="1"/>
</dbReference>
<comment type="catalytic activity">
    <reaction evidence="8">
        <text>L-seryl-[protein] + ATP = 3-O-(5'-adenylyl)-L-seryl-[protein] + diphosphate</text>
        <dbReference type="Rhea" id="RHEA:58120"/>
        <dbReference type="Rhea" id="RHEA-COMP:9863"/>
        <dbReference type="Rhea" id="RHEA-COMP:15073"/>
        <dbReference type="ChEBI" id="CHEBI:29999"/>
        <dbReference type="ChEBI" id="CHEBI:30616"/>
        <dbReference type="ChEBI" id="CHEBI:33019"/>
        <dbReference type="ChEBI" id="CHEBI:142516"/>
        <dbReference type="EC" id="2.7.7.108"/>
    </reaction>
</comment>
<comment type="function">
    <text evidence="8">Nucleotidyltransferase involved in the post-translational modification of proteins. It can catalyze the addition of adenosine monophosphate (AMP) or uridine monophosphate (UMP) to a protein, resulting in modifications known as AMPylation and UMPylation.</text>
</comment>
<comment type="catalytic activity">
    <reaction evidence="8">
        <text>L-threonyl-[protein] + ATP = 3-O-(5'-adenylyl)-L-threonyl-[protein] + diphosphate</text>
        <dbReference type="Rhea" id="RHEA:54292"/>
        <dbReference type="Rhea" id="RHEA-COMP:11060"/>
        <dbReference type="Rhea" id="RHEA-COMP:13847"/>
        <dbReference type="ChEBI" id="CHEBI:30013"/>
        <dbReference type="ChEBI" id="CHEBI:30616"/>
        <dbReference type="ChEBI" id="CHEBI:33019"/>
        <dbReference type="ChEBI" id="CHEBI:138113"/>
        <dbReference type="EC" id="2.7.7.108"/>
    </reaction>
</comment>
<evidence type="ECO:0000256" key="4">
    <source>
        <dbReference type="ARBA" id="ARBA00022723"/>
    </source>
</evidence>
<keyword evidence="5 8" id="KW-0547">Nucleotide-binding</keyword>
<evidence type="ECO:0000256" key="1">
    <source>
        <dbReference type="ARBA" id="ARBA00009747"/>
    </source>
</evidence>
<dbReference type="InterPro" id="IPR003846">
    <property type="entry name" value="SelO"/>
</dbReference>
<dbReference type="PANTHER" id="PTHR32057:SF14">
    <property type="entry name" value="PROTEIN ADENYLYLTRANSFERASE SELO, MITOCHONDRIAL"/>
    <property type="match status" value="1"/>
</dbReference>
<keyword evidence="2 8" id="KW-0808">Transferase</keyword>
<feature type="binding site" evidence="8">
    <location>
        <position position="126"/>
    </location>
    <ligand>
        <name>ATP</name>
        <dbReference type="ChEBI" id="CHEBI:30616"/>
    </ligand>
</feature>
<proteinExistence type="inferred from homology"/>
<feature type="active site" description="Proton acceptor" evidence="8">
    <location>
        <position position="252"/>
    </location>
</feature>
<dbReference type="EMBL" id="CP073346">
    <property type="protein sequence ID" value="UTW09513.1"/>
    <property type="molecule type" value="Genomic_DNA"/>
</dbReference>
<evidence type="ECO:0000313" key="9">
    <source>
        <dbReference type="EMBL" id="UTW09513.1"/>
    </source>
</evidence>
<organism evidence="9 10">
    <name type="scientific">Pseudomonas benzenivorans</name>
    <dbReference type="NCBI Taxonomy" id="556533"/>
    <lineage>
        <taxon>Bacteria</taxon>
        <taxon>Pseudomonadati</taxon>
        <taxon>Pseudomonadota</taxon>
        <taxon>Gammaproteobacteria</taxon>
        <taxon>Pseudomonadales</taxon>
        <taxon>Pseudomonadaceae</taxon>
        <taxon>Pseudomonas</taxon>
    </lineage>
</organism>
<keyword evidence="4 8" id="KW-0479">Metal-binding</keyword>
<evidence type="ECO:0000256" key="2">
    <source>
        <dbReference type="ARBA" id="ARBA00022679"/>
    </source>
</evidence>
<dbReference type="NCBIfam" id="NF000658">
    <property type="entry name" value="PRK00029.1"/>
    <property type="match status" value="1"/>
</dbReference>
<feature type="binding site" evidence="8">
    <location>
        <position position="125"/>
    </location>
    <ligand>
        <name>ATP</name>
        <dbReference type="ChEBI" id="CHEBI:30616"/>
    </ligand>
</feature>
<evidence type="ECO:0000256" key="3">
    <source>
        <dbReference type="ARBA" id="ARBA00022695"/>
    </source>
</evidence>
<sequence length="488" mass="55012">MKSLTDLTFDNRFARLGDAFSTEVLPEPIAEPRLVVASTAAMALLDLDPAEAELPEFAELFAGHKLWNDAEPRAMVYSGHQFGVYNPRLGDGRGLLLGEVLNDAGEHWDLHLKGAGQTPYSRMGDGRAVLRSSIREFLASEHLHALGIPTSRALCVTASSTPVWREKQESAAMLLRLARSHVRFGHFEYFYYTRQPEQLKQLGEHVLNCHFPGCLPQDEPYLAMFREVVERNAALIAHWQAYGFCHGVMNSDNMSILGITFDYGPYAFLDDFDAKHICNHSDDTGRYSFSNQVPIAQWNLAALGQALTTFVEIDALREALALFMPLYQAHYLDLMRRRLGLRSAEEGDEALVQRLLQLMQGSAVDYSQFFRRLGDSPPQQALASLREDFVDLAGFDAWAADYLPRSLRDYGEQDQGQRQARMHAVNPKYILRNYLAQQAIEAAEQGDYAPVRELHAVLSRPFDEQPGMERYAQRPPDWGKHLAISCSS</sequence>
<feature type="binding site" evidence="8">
    <location>
        <position position="183"/>
    </location>
    <ligand>
        <name>ATP</name>
        <dbReference type="ChEBI" id="CHEBI:30616"/>
    </ligand>
</feature>
<feature type="binding site" evidence="8">
    <location>
        <position position="262"/>
    </location>
    <ligand>
        <name>Mg(2+)</name>
        <dbReference type="ChEBI" id="CHEBI:18420"/>
    </ligand>
</feature>
<evidence type="ECO:0000256" key="7">
    <source>
        <dbReference type="ARBA" id="ARBA00022842"/>
    </source>
</evidence>
<dbReference type="NCBIfam" id="NF045949">
    <property type="entry name" value="PrtAdtaseSelOPseudom"/>
    <property type="match status" value="1"/>
</dbReference>
<dbReference type="EC" id="2.7.7.108" evidence="8"/>
<keyword evidence="8" id="KW-0464">Manganese</keyword>
<dbReference type="RefSeq" id="WP_255840170.1">
    <property type="nucleotide sequence ID" value="NZ_CP073346.1"/>
</dbReference>